<evidence type="ECO:0000313" key="5">
    <source>
        <dbReference type="EMBL" id="KLO17431.1"/>
    </source>
</evidence>
<feature type="region of interest" description="Disordered" evidence="4">
    <location>
        <begin position="315"/>
        <end position="373"/>
    </location>
</feature>
<accession>A0A0H2SK38</accession>
<dbReference type="InterPro" id="IPR006762">
    <property type="entry name" value="Gtr1_RagA"/>
</dbReference>
<sequence length="506" mass="55514">MPPSTSATSSRTSSSTQATTSKQLDAVDDDEFNRSKILLLGLRRSGKTSIRHVLFENVKPSKNFIETDMTTKMSKHKIDSIIPLEIWDVPGHANPEKVMEELGVPLSTFSTLIFVIDICDNYPKAIEYLLYFFTNAYKENQEINLEVFIHKADARAEDYRNENARNIQLRIFDELADLPPITLNNPSAPNSGASTPSVTTIEPSQIPIVFHLTSVLDHHLLQEAFSRVLMRLLAPACLPFLEELLNAFCGSSHASKVFLFDTRTKVYVATDGSPVDSATHNLCCDYVHMLNSFGSLYKSSSASSNRQERRIRAPLHPATSTPSSASPPVPSSPKPEANLSRTPTSRSATASRAPTPTHTSGASPSTSLAPGSSPAATFAAISAIAPSRSRTNSHNSSSVQANDAKQQQQQSQVQQQPPKPPKPAFFPSCSTTLTPFNTLTYHAITPYLALVAVLPSHVWETKRGLIEYNVVFFREGVQEIFDVEQEARRRKPKSASGSQTSASSRR</sequence>
<dbReference type="Gene3D" id="3.40.50.300">
    <property type="entry name" value="P-loop containing nucleotide triphosphate hydrolases"/>
    <property type="match status" value="1"/>
</dbReference>
<dbReference type="Proteomes" id="UP000053477">
    <property type="component" value="Unassembled WGS sequence"/>
</dbReference>
<reference evidence="5 6" key="1">
    <citation type="submission" date="2015-04" db="EMBL/GenBank/DDBJ databases">
        <title>Complete genome sequence of Schizopora paradoxa KUC8140, a cosmopolitan wood degrader in East Asia.</title>
        <authorList>
            <consortium name="DOE Joint Genome Institute"/>
            <person name="Min B."/>
            <person name="Park H."/>
            <person name="Jang Y."/>
            <person name="Kim J.-J."/>
            <person name="Kim K.H."/>
            <person name="Pangilinan J."/>
            <person name="Lipzen A."/>
            <person name="Riley R."/>
            <person name="Grigoriev I.V."/>
            <person name="Spatafora J.W."/>
            <person name="Choi I.-G."/>
        </authorList>
    </citation>
    <scope>NUCLEOTIDE SEQUENCE [LARGE SCALE GENOMIC DNA]</scope>
    <source>
        <strain evidence="5 6">KUC8140</strain>
    </source>
</reference>
<dbReference type="SUPFAM" id="SSF52540">
    <property type="entry name" value="P-loop containing nucleoside triphosphate hydrolases"/>
    <property type="match status" value="1"/>
</dbReference>
<dbReference type="FunCoup" id="A0A0H2SK38">
    <property type="interactions" value="374"/>
</dbReference>
<keyword evidence="6" id="KW-1185">Reference proteome</keyword>
<organism evidence="5 6">
    <name type="scientific">Schizopora paradoxa</name>
    <dbReference type="NCBI Taxonomy" id="27342"/>
    <lineage>
        <taxon>Eukaryota</taxon>
        <taxon>Fungi</taxon>
        <taxon>Dikarya</taxon>
        <taxon>Basidiomycota</taxon>
        <taxon>Agaricomycotina</taxon>
        <taxon>Agaricomycetes</taxon>
        <taxon>Hymenochaetales</taxon>
        <taxon>Schizoporaceae</taxon>
        <taxon>Schizopora</taxon>
    </lineage>
</organism>
<comment type="similarity">
    <text evidence="1">Belongs to the GTR/RAG GTP-binding protein family.</text>
</comment>
<dbReference type="InParanoid" id="A0A0H2SK38"/>
<dbReference type="Gene3D" id="3.30.450.190">
    <property type="match status" value="1"/>
</dbReference>
<feature type="compositionally biased region" description="Low complexity" evidence="4">
    <location>
        <begin position="386"/>
        <end position="398"/>
    </location>
</feature>
<evidence type="ECO:0008006" key="7">
    <source>
        <dbReference type="Google" id="ProtNLM"/>
    </source>
</evidence>
<feature type="region of interest" description="Disordered" evidence="4">
    <location>
        <begin position="1"/>
        <end position="24"/>
    </location>
</feature>
<dbReference type="InterPro" id="IPR027417">
    <property type="entry name" value="P-loop_NTPase"/>
</dbReference>
<dbReference type="EMBL" id="KQ085905">
    <property type="protein sequence ID" value="KLO17431.1"/>
    <property type="molecule type" value="Genomic_DNA"/>
</dbReference>
<name>A0A0H2SK38_9AGAM</name>
<dbReference type="GO" id="GO:0000329">
    <property type="term" value="C:fungal-type vacuole membrane"/>
    <property type="evidence" value="ECO:0007669"/>
    <property type="project" value="TreeGrafter"/>
</dbReference>
<dbReference type="GO" id="GO:1990131">
    <property type="term" value="C:Gtr1-Gtr2 GTPase complex"/>
    <property type="evidence" value="ECO:0007669"/>
    <property type="project" value="TreeGrafter"/>
</dbReference>
<keyword evidence="2" id="KW-0547">Nucleotide-binding</keyword>
<dbReference type="PANTHER" id="PTHR11259">
    <property type="entry name" value="RAS-RELATED GTP BINDING RAG/GTR YEAST"/>
    <property type="match status" value="1"/>
</dbReference>
<dbReference type="GO" id="GO:0005634">
    <property type="term" value="C:nucleus"/>
    <property type="evidence" value="ECO:0007669"/>
    <property type="project" value="TreeGrafter"/>
</dbReference>
<dbReference type="AlphaFoldDB" id="A0A0H2SK38"/>
<dbReference type="Pfam" id="PF04670">
    <property type="entry name" value="Gtr1_RagA"/>
    <property type="match status" value="1"/>
</dbReference>
<feature type="compositionally biased region" description="Low complexity" evidence="4">
    <location>
        <begin position="1"/>
        <end position="21"/>
    </location>
</feature>
<dbReference type="GO" id="GO:0005525">
    <property type="term" value="F:GTP binding"/>
    <property type="evidence" value="ECO:0007669"/>
    <property type="project" value="UniProtKB-KW"/>
</dbReference>
<feature type="region of interest" description="Disordered" evidence="4">
    <location>
        <begin position="386"/>
        <end position="428"/>
    </location>
</feature>
<gene>
    <name evidence="5" type="ORF">SCHPADRAFT_900698</name>
</gene>
<dbReference type="GO" id="GO:1904263">
    <property type="term" value="P:positive regulation of TORC1 signaling"/>
    <property type="evidence" value="ECO:0007669"/>
    <property type="project" value="TreeGrafter"/>
</dbReference>
<keyword evidence="3" id="KW-0342">GTP-binding</keyword>
<feature type="compositionally biased region" description="Low complexity" evidence="4">
    <location>
        <begin position="494"/>
        <end position="506"/>
    </location>
</feature>
<dbReference type="GO" id="GO:0003924">
    <property type="term" value="F:GTPase activity"/>
    <property type="evidence" value="ECO:0007669"/>
    <property type="project" value="TreeGrafter"/>
</dbReference>
<dbReference type="STRING" id="27342.A0A0H2SK38"/>
<evidence type="ECO:0000256" key="4">
    <source>
        <dbReference type="SAM" id="MobiDB-lite"/>
    </source>
</evidence>
<dbReference type="PANTHER" id="PTHR11259:SF2">
    <property type="entry name" value="GH16429P"/>
    <property type="match status" value="1"/>
</dbReference>
<evidence type="ECO:0000256" key="3">
    <source>
        <dbReference type="ARBA" id="ARBA00023134"/>
    </source>
</evidence>
<feature type="compositionally biased region" description="Polar residues" evidence="4">
    <location>
        <begin position="361"/>
        <end position="370"/>
    </location>
</feature>
<dbReference type="GO" id="GO:0010507">
    <property type="term" value="P:negative regulation of autophagy"/>
    <property type="evidence" value="ECO:0007669"/>
    <property type="project" value="TreeGrafter"/>
</dbReference>
<feature type="compositionally biased region" description="Low complexity" evidence="4">
    <location>
        <begin position="405"/>
        <end position="416"/>
    </location>
</feature>
<proteinExistence type="inferred from homology"/>
<dbReference type="GO" id="GO:0009267">
    <property type="term" value="P:cellular response to starvation"/>
    <property type="evidence" value="ECO:0007669"/>
    <property type="project" value="TreeGrafter"/>
</dbReference>
<feature type="compositionally biased region" description="Low complexity" evidence="4">
    <location>
        <begin position="340"/>
        <end position="360"/>
    </location>
</feature>
<evidence type="ECO:0000256" key="2">
    <source>
        <dbReference type="ARBA" id="ARBA00022741"/>
    </source>
</evidence>
<evidence type="ECO:0000313" key="6">
    <source>
        <dbReference type="Proteomes" id="UP000053477"/>
    </source>
</evidence>
<dbReference type="OrthoDB" id="26136at2759"/>
<feature type="region of interest" description="Disordered" evidence="4">
    <location>
        <begin position="485"/>
        <end position="506"/>
    </location>
</feature>
<evidence type="ECO:0000256" key="1">
    <source>
        <dbReference type="ARBA" id="ARBA00007756"/>
    </source>
</evidence>
<protein>
    <recommendedName>
        <fullName evidence="7">GTP-binding protein</fullName>
    </recommendedName>
</protein>